<feature type="domain" description="Protein kinase" evidence="10">
    <location>
        <begin position="80"/>
        <end position="445"/>
    </location>
</feature>
<sequence>MANRTSNTFLQYHRIRPLVAGSPCRQTRLFISRPNRSMGTLVEPSRVKYEFVEEVERLDYYVPGGYHPVMIGDEFCAGRYVIAHKLGFGRSATTWLAEDRRQSRLVALKISTAESAERTHEMQILSRLARAKSRLPGKAIVQTLVDSFTFSGPNGTHRCLVMNAARINIHEAKEAAYHRLLHLPAARAITSQLILGLQFIHAEGIVHGGTHDSCLEQLHAKTGEPAKERVVREDGAPLDPGVPSEFIVPVWLGLSSDEISLADSAIMIADFGEAFNPQVTQQFSAHTPLLLAPPESRFAEPGESDEPLSFPGDIWTLACTIWDVFGSGPPFEAFPVTLDEVTIEHVEMLGKLPDRWWSKWKERSNWFDEDGRKNVKENLRQWYGNSARDWTQRFTEYIRHPRERKRFDTFSAEEENAFCDMMKSMLVLEPSKRVTIEEVVRCEWMQRWGLPAVQRMWDATLKSS</sequence>
<evidence type="ECO:0000256" key="5">
    <source>
        <dbReference type="ARBA" id="ARBA00022777"/>
    </source>
</evidence>
<feature type="binding site" evidence="9">
    <location>
        <position position="109"/>
    </location>
    <ligand>
        <name>ATP</name>
        <dbReference type="ChEBI" id="CHEBI:30616"/>
    </ligand>
</feature>
<dbReference type="EMBL" id="LGRN01000736">
    <property type="protein sequence ID" value="OJD10633.1"/>
    <property type="molecule type" value="Genomic_DNA"/>
</dbReference>
<evidence type="ECO:0000256" key="9">
    <source>
        <dbReference type="PROSITE-ProRule" id="PRU10141"/>
    </source>
</evidence>
<evidence type="ECO:0000313" key="11">
    <source>
        <dbReference type="EMBL" id="OJD10633.1"/>
    </source>
</evidence>
<evidence type="ECO:0000256" key="7">
    <source>
        <dbReference type="ARBA" id="ARBA00047899"/>
    </source>
</evidence>
<keyword evidence="5 11" id="KW-0418">Kinase</keyword>
<dbReference type="Pfam" id="PF00069">
    <property type="entry name" value="Pkinase"/>
    <property type="match status" value="1"/>
</dbReference>
<keyword evidence="3" id="KW-0808">Transferase</keyword>
<dbReference type="GO" id="GO:0004674">
    <property type="term" value="F:protein serine/threonine kinase activity"/>
    <property type="evidence" value="ECO:0007669"/>
    <property type="project" value="UniProtKB-KW"/>
</dbReference>
<proteinExistence type="predicted"/>
<evidence type="ECO:0000256" key="3">
    <source>
        <dbReference type="ARBA" id="ARBA00022679"/>
    </source>
</evidence>
<evidence type="ECO:0000256" key="8">
    <source>
        <dbReference type="ARBA" id="ARBA00048679"/>
    </source>
</evidence>
<dbReference type="AlphaFoldDB" id="A0A1J9P1H2"/>
<keyword evidence="2 11" id="KW-0723">Serine/threonine-protein kinase</keyword>
<comment type="catalytic activity">
    <reaction evidence="7">
        <text>L-threonyl-[protein] + ATP = O-phospho-L-threonyl-[protein] + ADP + H(+)</text>
        <dbReference type="Rhea" id="RHEA:46608"/>
        <dbReference type="Rhea" id="RHEA-COMP:11060"/>
        <dbReference type="Rhea" id="RHEA-COMP:11605"/>
        <dbReference type="ChEBI" id="CHEBI:15378"/>
        <dbReference type="ChEBI" id="CHEBI:30013"/>
        <dbReference type="ChEBI" id="CHEBI:30616"/>
        <dbReference type="ChEBI" id="CHEBI:61977"/>
        <dbReference type="ChEBI" id="CHEBI:456216"/>
        <dbReference type="EC" id="2.7.11.1"/>
    </reaction>
</comment>
<evidence type="ECO:0000313" key="12">
    <source>
        <dbReference type="Proteomes" id="UP000182235"/>
    </source>
</evidence>
<comment type="catalytic activity">
    <reaction evidence="8">
        <text>L-seryl-[protein] + ATP = O-phospho-L-seryl-[protein] + ADP + H(+)</text>
        <dbReference type="Rhea" id="RHEA:17989"/>
        <dbReference type="Rhea" id="RHEA-COMP:9863"/>
        <dbReference type="Rhea" id="RHEA-COMP:11604"/>
        <dbReference type="ChEBI" id="CHEBI:15378"/>
        <dbReference type="ChEBI" id="CHEBI:29999"/>
        <dbReference type="ChEBI" id="CHEBI:30616"/>
        <dbReference type="ChEBI" id="CHEBI:83421"/>
        <dbReference type="ChEBI" id="CHEBI:456216"/>
        <dbReference type="EC" id="2.7.11.1"/>
    </reaction>
</comment>
<dbReference type="GO" id="GO:0005524">
    <property type="term" value="F:ATP binding"/>
    <property type="evidence" value="ECO:0007669"/>
    <property type="project" value="UniProtKB-UniRule"/>
</dbReference>
<dbReference type="Gene3D" id="1.10.510.10">
    <property type="entry name" value="Transferase(Phosphotransferase) domain 1"/>
    <property type="match status" value="1"/>
</dbReference>
<dbReference type="PANTHER" id="PTHR47634:SF9">
    <property type="entry name" value="PROTEIN KINASE DOMAIN-CONTAINING PROTEIN-RELATED"/>
    <property type="match status" value="1"/>
</dbReference>
<keyword evidence="12" id="KW-1185">Reference proteome</keyword>
<dbReference type="SUPFAM" id="SSF56112">
    <property type="entry name" value="Protein kinase-like (PK-like)"/>
    <property type="match status" value="1"/>
</dbReference>
<evidence type="ECO:0000256" key="6">
    <source>
        <dbReference type="ARBA" id="ARBA00022840"/>
    </source>
</evidence>
<dbReference type="Gene3D" id="3.30.200.20">
    <property type="entry name" value="Phosphorylase Kinase, domain 1"/>
    <property type="match status" value="1"/>
</dbReference>
<evidence type="ECO:0000256" key="4">
    <source>
        <dbReference type="ARBA" id="ARBA00022741"/>
    </source>
</evidence>
<reference evidence="11 12" key="1">
    <citation type="submission" date="2015-07" db="EMBL/GenBank/DDBJ databases">
        <title>Emmonsia species relationships and genome sequence.</title>
        <authorList>
            <consortium name="The Broad Institute Genomics Platform"/>
            <person name="Cuomo C.A."/>
            <person name="Munoz J.F."/>
            <person name="Imamovic A."/>
            <person name="Priest M.E."/>
            <person name="Young S."/>
            <person name="Clay O.K."/>
            <person name="McEwen J.G."/>
        </authorList>
    </citation>
    <scope>NUCLEOTIDE SEQUENCE [LARGE SCALE GENOMIC DNA]</scope>
    <source>
        <strain evidence="11 12">UAMH 9510</strain>
    </source>
</reference>
<dbReference type="PANTHER" id="PTHR47634">
    <property type="entry name" value="PROTEIN KINASE DOMAIN-CONTAINING PROTEIN-RELATED"/>
    <property type="match status" value="1"/>
</dbReference>
<dbReference type="InterPro" id="IPR051334">
    <property type="entry name" value="SRPK"/>
</dbReference>
<keyword evidence="6 9" id="KW-0067">ATP-binding</keyword>
<dbReference type="Proteomes" id="UP000182235">
    <property type="component" value="Unassembled WGS sequence"/>
</dbReference>
<name>A0A1J9P1H2_9EURO</name>
<evidence type="ECO:0000256" key="1">
    <source>
        <dbReference type="ARBA" id="ARBA00012513"/>
    </source>
</evidence>
<accession>A0A1J9P1H2</accession>
<dbReference type="SMART" id="SM00220">
    <property type="entry name" value="S_TKc"/>
    <property type="match status" value="1"/>
</dbReference>
<dbReference type="OrthoDB" id="4202152at2759"/>
<dbReference type="PROSITE" id="PS50011">
    <property type="entry name" value="PROTEIN_KINASE_DOM"/>
    <property type="match status" value="1"/>
</dbReference>
<dbReference type="InterPro" id="IPR011009">
    <property type="entry name" value="Kinase-like_dom_sf"/>
</dbReference>
<dbReference type="InterPro" id="IPR017441">
    <property type="entry name" value="Protein_kinase_ATP_BS"/>
</dbReference>
<dbReference type="PROSITE" id="PS00107">
    <property type="entry name" value="PROTEIN_KINASE_ATP"/>
    <property type="match status" value="1"/>
</dbReference>
<evidence type="ECO:0000256" key="2">
    <source>
        <dbReference type="ARBA" id="ARBA00022527"/>
    </source>
</evidence>
<dbReference type="EC" id="2.7.11.1" evidence="1"/>
<dbReference type="InterPro" id="IPR000719">
    <property type="entry name" value="Prot_kinase_dom"/>
</dbReference>
<protein>
    <recommendedName>
        <fullName evidence="1">non-specific serine/threonine protein kinase</fullName>
        <ecNumber evidence="1">2.7.11.1</ecNumber>
    </recommendedName>
</protein>
<organism evidence="11 12">
    <name type="scientific">Emergomyces pasteurianus Ep9510</name>
    <dbReference type="NCBI Taxonomy" id="1447872"/>
    <lineage>
        <taxon>Eukaryota</taxon>
        <taxon>Fungi</taxon>
        <taxon>Dikarya</taxon>
        <taxon>Ascomycota</taxon>
        <taxon>Pezizomycotina</taxon>
        <taxon>Eurotiomycetes</taxon>
        <taxon>Eurotiomycetidae</taxon>
        <taxon>Onygenales</taxon>
        <taxon>Ajellomycetaceae</taxon>
        <taxon>Emergomyces</taxon>
    </lineage>
</organism>
<dbReference type="GO" id="GO:0050684">
    <property type="term" value="P:regulation of mRNA processing"/>
    <property type="evidence" value="ECO:0007669"/>
    <property type="project" value="TreeGrafter"/>
</dbReference>
<dbReference type="GO" id="GO:0000245">
    <property type="term" value="P:spliceosomal complex assembly"/>
    <property type="evidence" value="ECO:0007669"/>
    <property type="project" value="TreeGrafter"/>
</dbReference>
<keyword evidence="4 9" id="KW-0547">Nucleotide-binding</keyword>
<gene>
    <name evidence="11" type="ORF">AJ78_08410</name>
</gene>
<evidence type="ECO:0000259" key="10">
    <source>
        <dbReference type="PROSITE" id="PS50011"/>
    </source>
</evidence>
<comment type="caution">
    <text evidence="11">The sequence shown here is derived from an EMBL/GenBank/DDBJ whole genome shotgun (WGS) entry which is preliminary data.</text>
</comment>